<evidence type="ECO:0000313" key="3">
    <source>
        <dbReference type="Proteomes" id="UP001174936"/>
    </source>
</evidence>
<accession>A0AA40CXG1</accession>
<dbReference type="Proteomes" id="UP001174936">
    <property type="component" value="Unassembled WGS sequence"/>
</dbReference>
<gene>
    <name evidence="2" type="ORF">B0T16DRAFT_388011</name>
</gene>
<feature type="transmembrane region" description="Helical" evidence="1">
    <location>
        <begin position="48"/>
        <end position="66"/>
    </location>
</feature>
<organism evidence="2 3">
    <name type="scientific">Cercophora newfieldiana</name>
    <dbReference type="NCBI Taxonomy" id="92897"/>
    <lineage>
        <taxon>Eukaryota</taxon>
        <taxon>Fungi</taxon>
        <taxon>Dikarya</taxon>
        <taxon>Ascomycota</taxon>
        <taxon>Pezizomycotina</taxon>
        <taxon>Sordariomycetes</taxon>
        <taxon>Sordariomycetidae</taxon>
        <taxon>Sordariales</taxon>
        <taxon>Lasiosphaeriaceae</taxon>
        <taxon>Cercophora</taxon>
    </lineage>
</organism>
<keyword evidence="1" id="KW-0472">Membrane</keyword>
<dbReference type="AlphaFoldDB" id="A0AA40CXG1"/>
<protein>
    <submittedName>
        <fullName evidence="2">Uncharacterized protein</fullName>
    </submittedName>
</protein>
<keyword evidence="1" id="KW-1133">Transmembrane helix</keyword>
<evidence type="ECO:0000313" key="2">
    <source>
        <dbReference type="EMBL" id="KAK0652808.1"/>
    </source>
</evidence>
<keyword evidence="1" id="KW-0812">Transmembrane</keyword>
<sequence>MPIAHIINAYNGVSGFARDRLDRAVPPERRQKALADTQDYASESPLKFSFALAQLIFCVVPILLFLSFIGSVALFALGTALVFTLFWAGIALAILTPVLCFSFTVAIGVWLWGLACFAIARKSYELYTGEAPKTVRPEYGSAPYLTNGSSSDKSGTLTLRGGVKEEETLVNGKAY</sequence>
<keyword evidence="3" id="KW-1185">Reference proteome</keyword>
<reference evidence="2" key="1">
    <citation type="submission" date="2023-06" db="EMBL/GenBank/DDBJ databases">
        <title>Genome-scale phylogeny and comparative genomics of the fungal order Sordariales.</title>
        <authorList>
            <consortium name="Lawrence Berkeley National Laboratory"/>
            <person name="Hensen N."/>
            <person name="Bonometti L."/>
            <person name="Westerberg I."/>
            <person name="Brannstrom I.O."/>
            <person name="Guillou S."/>
            <person name="Cros-Aarteil S."/>
            <person name="Calhoun S."/>
            <person name="Haridas S."/>
            <person name="Kuo A."/>
            <person name="Mondo S."/>
            <person name="Pangilinan J."/>
            <person name="Riley R."/>
            <person name="Labutti K."/>
            <person name="Andreopoulos B."/>
            <person name="Lipzen A."/>
            <person name="Chen C."/>
            <person name="Yanf M."/>
            <person name="Daum C."/>
            <person name="Ng V."/>
            <person name="Clum A."/>
            <person name="Steindorff A."/>
            <person name="Ohm R."/>
            <person name="Martin F."/>
            <person name="Silar P."/>
            <person name="Natvig D."/>
            <person name="Lalanne C."/>
            <person name="Gautier V."/>
            <person name="Ament-Velasquez S.L."/>
            <person name="Kruys A."/>
            <person name="Hutchinson M.I."/>
            <person name="Powell A.J."/>
            <person name="Barry K."/>
            <person name="Miller A.N."/>
            <person name="Grigoriev I.V."/>
            <person name="Debuchy R."/>
            <person name="Gladieux P."/>
            <person name="Thoren M.H."/>
            <person name="Johannesson H."/>
        </authorList>
    </citation>
    <scope>NUCLEOTIDE SEQUENCE</scope>
    <source>
        <strain evidence="2">SMH2532-1</strain>
    </source>
</reference>
<comment type="caution">
    <text evidence="2">The sequence shown here is derived from an EMBL/GenBank/DDBJ whole genome shotgun (WGS) entry which is preliminary data.</text>
</comment>
<dbReference type="EMBL" id="JAULSV010000002">
    <property type="protein sequence ID" value="KAK0652808.1"/>
    <property type="molecule type" value="Genomic_DNA"/>
</dbReference>
<feature type="transmembrane region" description="Helical" evidence="1">
    <location>
        <begin position="101"/>
        <end position="120"/>
    </location>
</feature>
<name>A0AA40CXG1_9PEZI</name>
<evidence type="ECO:0000256" key="1">
    <source>
        <dbReference type="SAM" id="Phobius"/>
    </source>
</evidence>
<dbReference type="Pfam" id="PF16015">
    <property type="entry name" value="Promethin"/>
    <property type="match status" value="1"/>
</dbReference>
<proteinExistence type="predicted"/>